<dbReference type="EMBL" id="CAADRP010000380">
    <property type="protein sequence ID" value="VFU27569.1"/>
    <property type="molecule type" value="Genomic_DNA"/>
</dbReference>
<protein>
    <recommendedName>
        <fullName evidence="2">EF-hand domain-containing protein</fullName>
    </recommendedName>
</protein>
<keyword evidence="1" id="KW-0106">Calcium</keyword>
<gene>
    <name evidence="3" type="ORF">SVIM_LOCUS83862</name>
</gene>
<dbReference type="PROSITE" id="PS50222">
    <property type="entry name" value="EF_HAND_2"/>
    <property type="match status" value="1"/>
</dbReference>
<evidence type="ECO:0000313" key="3">
    <source>
        <dbReference type="EMBL" id="VFU27569.1"/>
    </source>
</evidence>
<name>A0A6N2KH65_SALVM</name>
<proteinExistence type="predicted"/>
<feature type="domain" description="EF-hand" evidence="2">
    <location>
        <begin position="18"/>
        <end position="53"/>
    </location>
</feature>
<evidence type="ECO:0000256" key="1">
    <source>
        <dbReference type="ARBA" id="ARBA00022837"/>
    </source>
</evidence>
<dbReference type="Pfam" id="PF13499">
    <property type="entry name" value="EF-hand_7"/>
    <property type="match status" value="1"/>
</dbReference>
<reference evidence="3" key="1">
    <citation type="submission" date="2019-03" db="EMBL/GenBank/DDBJ databases">
        <authorList>
            <person name="Mank J."/>
            <person name="Almeida P."/>
        </authorList>
    </citation>
    <scope>NUCLEOTIDE SEQUENCE</scope>
    <source>
        <strain evidence="3">78183</strain>
    </source>
</reference>
<dbReference type="InterPro" id="IPR002048">
    <property type="entry name" value="EF_hand_dom"/>
</dbReference>
<dbReference type="InterPro" id="IPR018247">
    <property type="entry name" value="EF_Hand_1_Ca_BS"/>
</dbReference>
<dbReference type="AlphaFoldDB" id="A0A6N2KH65"/>
<sequence length="238" mass="26608">MEEIRRAAGAFYEHLPAKDKKLAGKTFKAMDKNRDGQISLREYMKYPKKKKATDFTHQSIFSALDKDENGSLDFEEAIVLQYIMQSGRAIICMSCNTFMAGAYFSCSQCFFKDASVSTYEICCDCYGGKKFTHHGDATFCDNYTLLRQSRSAIQAAPMTKRSKVLKILKMGVQLVGITTVNRTVIAEEVRGNDWKFTGNSSSQYYGLGQNLVLLLKISSTPFSLASNISSFSSLLMVP</sequence>
<accession>A0A6N2KH65</accession>
<dbReference type="SUPFAM" id="SSF47473">
    <property type="entry name" value="EF-hand"/>
    <property type="match status" value="1"/>
</dbReference>
<organism evidence="3">
    <name type="scientific">Salix viminalis</name>
    <name type="common">Common osier</name>
    <name type="synonym">Basket willow</name>
    <dbReference type="NCBI Taxonomy" id="40686"/>
    <lineage>
        <taxon>Eukaryota</taxon>
        <taxon>Viridiplantae</taxon>
        <taxon>Streptophyta</taxon>
        <taxon>Embryophyta</taxon>
        <taxon>Tracheophyta</taxon>
        <taxon>Spermatophyta</taxon>
        <taxon>Magnoliopsida</taxon>
        <taxon>eudicotyledons</taxon>
        <taxon>Gunneridae</taxon>
        <taxon>Pentapetalae</taxon>
        <taxon>rosids</taxon>
        <taxon>fabids</taxon>
        <taxon>Malpighiales</taxon>
        <taxon>Salicaceae</taxon>
        <taxon>Saliceae</taxon>
        <taxon>Salix</taxon>
    </lineage>
</organism>
<dbReference type="Gene3D" id="1.10.238.10">
    <property type="entry name" value="EF-hand"/>
    <property type="match status" value="1"/>
</dbReference>
<dbReference type="GO" id="GO:0005509">
    <property type="term" value="F:calcium ion binding"/>
    <property type="evidence" value="ECO:0007669"/>
    <property type="project" value="InterPro"/>
</dbReference>
<dbReference type="InterPro" id="IPR011992">
    <property type="entry name" value="EF-hand-dom_pair"/>
</dbReference>
<dbReference type="PROSITE" id="PS00018">
    <property type="entry name" value="EF_HAND_1"/>
    <property type="match status" value="1"/>
</dbReference>
<evidence type="ECO:0000259" key="2">
    <source>
        <dbReference type="PROSITE" id="PS50222"/>
    </source>
</evidence>
<dbReference type="CDD" id="cd00051">
    <property type="entry name" value="EFh"/>
    <property type="match status" value="1"/>
</dbReference>